<gene>
    <name evidence="1" type="ORF">LQG66_25460</name>
</gene>
<proteinExistence type="predicted"/>
<dbReference type="EMBL" id="CP088156">
    <property type="protein sequence ID" value="UFZ02613.1"/>
    <property type="molecule type" value="Genomic_DNA"/>
</dbReference>
<dbReference type="Proteomes" id="UP001431010">
    <property type="component" value="Chromosome"/>
</dbReference>
<organism evidence="1 2">
    <name type="scientific">Bradyrhizobium ontarionense</name>
    <dbReference type="NCBI Taxonomy" id="2898149"/>
    <lineage>
        <taxon>Bacteria</taxon>
        <taxon>Pseudomonadati</taxon>
        <taxon>Pseudomonadota</taxon>
        <taxon>Alphaproteobacteria</taxon>
        <taxon>Hyphomicrobiales</taxon>
        <taxon>Nitrobacteraceae</taxon>
        <taxon>Bradyrhizobium</taxon>
    </lineage>
</organism>
<evidence type="ECO:0000313" key="1">
    <source>
        <dbReference type="EMBL" id="UFZ02613.1"/>
    </source>
</evidence>
<sequence>MKVFRSYRCDQGHHWEVQRRDSEKEQPSDCICPEGHPAITCRVELPVEDVQILISPAARVTDQITRQRVLDGRYYLSLLDRAGIELCASSGHYDWNTAVKLSAFFKDKSVEQALAWWEKRKL</sequence>
<keyword evidence="2" id="KW-1185">Reference proteome</keyword>
<evidence type="ECO:0000313" key="2">
    <source>
        <dbReference type="Proteomes" id="UP001431010"/>
    </source>
</evidence>
<reference evidence="1" key="1">
    <citation type="journal article" date="2024" name="Antonie Van Leeuwenhoek">
        <title>Bradyrhizobium ontarionense sp. nov., a novel bacterial symbiont isolated from Aeschynomene indica (Indian jointvetch), harbours photosynthesis, nitrogen fixation and nitrous oxide (N2O) reductase genes.</title>
        <authorList>
            <person name="Bromfield E.S.P."/>
            <person name="Cloutier S."/>
        </authorList>
    </citation>
    <scope>NUCLEOTIDE SEQUENCE</scope>
    <source>
        <strain evidence="1">A19</strain>
    </source>
</reference>
<accession>A0ABY3R773</accession>
<protein>
    <submittedName>
        <fullName evidence="1">Uncharacterized protein</fullName>
    </submittedName>
</protein>
<dbReference type="RefSeq" id="WP_231318399.1">
    <property type="nucleotide sequence ID" value="NZ_CP088156.1"/>
</dbReference>
<name>A0ABY3R773_9BRAD</name>